<dbReference type="GO" id="GO:0071949">
    <property type="term" value="F:FAD binding"/>
    <property type="evidence" value="ECO:0007669"/>
    <property type="project" value="InterPro"/>
</dbReference>
<dbReference type="GO" id="GO:0016491">
    <property type="term" value="F:oxidoreductase activity"/>
    <property type="evidence" value="ECO:0007669"/>
    <property type="project" value="UniProtKB-KW"/>
</dbReference>
<dbReference type="Gene3D" id="3.30.465.10">
    <property type="match status" value="1"/>
</dbReference>
<comment type="similarity">
    <text evidence="2">Belongs to the oxygen-dependent FAD-linked oxidoreductase family.</text>
</comment>
<keyword evidence="3" id="KW-0285">Flavoprotein</keyword>
<comment type="cofactor">
    <cofactor evidence="1">
        <name>FAD</name>
        <dbReference type="ChEBI" id="CHEBI:57692"/>
    </cofactor>
</comment>
<dbReference type="Gene3D" id="3.30.43.10">
    <property type="entry name" value="Uridine Diphospho-n-acetylenolpyruvylglucosamine Reductase, domain 2"/>
    <property type="match status" value="1"/>
</dbReference>
<evidence type="ECO:0000256" key="1">
    <source>
        <dbReference type="ARBA" id="ARBA00001974"/>
    </source>
</evidence>
<evidence type="ECO:0000256" key="3">
    <source>
        <dbReference type="ARBA" id="ARBA00022630"/>
    </source>
</evidence>
<dbReference type="Gene3D" id="3.40.462.20">
    <property type="match status" value="1"/>
</dbReference>
<dbReference type="SUPFAM" id="SSF56176">
    <property type="entry name" value="FAD-binding/transporter-associated domain-like"/>
    <property type="match status" value="1"/>
</dbReference>
<protein>
    <submittedName>
        <fullName evidence="7">FAD-binding oxidoreductase</fullName>
    </submittedName>
</protein>
<dbReference type="InterPro" id="IPR016169">
    <property type="entry name" value="FAD-bd_PCMH_sub2"/>
</dbReference>
<dbReference type="Pfam" id="PF01565">
    <property type="entry name" value="FAD_binding_4"/>
    <property type="match status" value="1"/>
</dbReference>
<feature type="domain" description="FAD-binding PCMH-type" evidence="6">
    <location>
        <begin position="36"/>
        <end position="204"/>
    </location>
</feature>
<evidence type="ECO:0000256" key="4">
    <source>
        <dbReference type="ARBA" id="ARBA00022827"/>
    </source>
</evidence>
<dbReference type="InterPro" id="IPR036318">
    <property type="entry name" value="FAD-bd_PCMH-like_sf"/>
</dbReference>
<evidence type="ECO:0000313" key="7">
    <source>
        <dbReference type="EMBL" id="WTU38939.1"/>
    </source>
</evidence>
<keyword evidence="4" id="KW-0274">FAD</keyword>
<reference evidence="7" key="1">
    <citation type="submission" date="2022-10" db="EMBL/GenBank/DDBJ databases">
        <title>The complete genomes of actinobacterial strains from the NBC collection.</title>
        <authorList>
            <person name="Joergensen T.S."/>
            <person name="Alvarez Arevalo M."/>
            <person name="Sterndorff E.B."/>
            <person name="Faurdal D."/>
            <person name="Vuksanovic O."/>
            <person name="Mourched A.-S."/>
            <person name="Charusanti P."/>
            <person name="Shaw S."/>
            <person name="Blin K."/>
            <person name="Weber T."/>
        </authorList>
    </citation>
    <scope>NUCLEOTIDE SEQUENCE</scope>
    <source>
        <strain evidence="7">NBC_00060</strain>
    </source>
</reference>
<evidence type="ECO:0000256" key="2">
    <source>
        <dbReference type="ARBA" id="ARBA00005466"/>
    </source>
</evidence>
<proteinExistence type="inferred from homology"/>
<accession>A0AAU2GUA4</accession>
<dbReference type="InterPro" id="IPR016166">
    <property type="entry name" value="FAD-bd_PCMH"/>
</dbReference>
<dbReference type="AlphaFoldDB" id="A0AAU2GUA4"/>
<dbReference type="PROSITE" id="PS51387">
    <property type="entry name" value="FAD_PCMH"/>
    <property type="match status" value="1"/>
</dbReference>
<sequence>MTTSALAELRSQVRGRVLLTGDDDFDQARKPWNLAVQQPVSAVVEAADADDVAAVVRYAAAAGLAVAPQPGGRGASGDVEGVILLRTGKLDELHVDAAARSARVGAGVQGGQVQAAAGPLGLTGLPGSSPLVSVVGYTLGGGLSWFGRKYGWAADSVTAFDVVTADGTQARVTADSDAELFWALRGGGGDYAVVTAIEYDLHPAPTLFGGRMVWHGSQAPRVLDAFRKITSAAPDELTVWFNMLDIPNGPWLVTLDSTFLGEEAEGRALLSALDEIEGANADTRGVWPMAELGEIAHEPTEPGPSAARAELLTDLDDKVVAALLAEPIAPLLGMNIRHLGGALARPTENPQGPLTEPYTLSMFGVPSSPERRAEIVARQEALVQSVAPYISGRKPYTYLSPGDTAAAAFTPEALARLQQVKRDRDPRGVFRSNFPVLG</sequence>
<dbReference type="PANTHER" id="PTHR42973:SF39">
    <property type="entry name" value="FAD-BINDING PCMH-TYPE DOMAIN-CONTAINING PROTEIN"/>
    <property type="match status" value="1"/>
</dbReference>
<name>A0AAU2GUA4_9ACTN</name>
<dbReference type="EMBL" id="CP108253">
    <property type="protein sequence ID" value="WTU38939.1"/>
    <property type="molecule type" value="Genomic_DNA"/>
</dbReference>
<evidence type="ECO:0000259" key="6">
    <source>
        <dbReference type="PROSITE" id="PS51387"/>
    </source>
</evidence>
<dbReference type="InterPro" id="IPR006094">
    <property type="entry name" value="Oxid_FAD_bind_N"/>
</dbReference>
<dbReference type="PANTHER" id="PTHR42973">
    <property type="entry name" value="BINDING OXIDOREDUCTASE, PUTATIVE (AFU_ORTHOLOGUE AFUA_1G17690)-RELATED"/>
    <property type="match status" value="1"/>
</dbReference>
<dbReference type="InterPro" id="IPR016167">
    <property type="entry name" value="FAD-bd_PCMH_sub1"/>
</dbReference>
<evidence type="ECO:0000256" key="5">
    <source>
        <dbReference type="ARBA" id="ARBA00023002"/>
    </source>
</evidence>
<organism evidence="7">
    <name type="scientific">Streptomyces sp. NBC_00060</name>
    <dbReference type="NCBI Taxonomy" id="2975636"/>
    <lineage>
        <taxon>Bacteria</taxon>
        <taxon>Bacillati</taxon>
        <taxon>Actinomycetota</taxon>
        <taxon>Actinomycetes</taxon>
        <taxon>Kitasatosporales</taxon>
        <taxon>Streptomycetaceae</taxon>
        <taxon>Streptomyces</taxon>
    </lineage>
</organism>
<keyword evidence="5" id="KW-0560">Oxidoreductase</keyword>
<gene>
    <name evidence="7" type="ORF">OHV25_04790</name>
</gene>
<dbReference type="InterPro" id="IPR050416">
    <property type="entry name" value="FAD-linked_Oxidoreductase"/>
</dbReference>